<dbReference type="RefSeq" id="WP_229569311.1">
    <property type="nucleotide sequence ID" value="NZ_AP025226.1"/>
</dbReference>
<evidence type="ECO:0000313" key="3">
    <source>
        <dbReference type="Proteomes" id="UP001319921"/>
    </source>
</evidence>
<keyword evidence="3" id="KW-1185">Reference proteome</keyword>
<sequence>MNEPINATLLYLITGNYTQYYLLIKIINISNSSIIVNMTQISHNVILSYIVSYPYFMLFFPNVTSNNITIYQGIEVNIIYLHGFTIYVDMYNGLVIHYIGNGENVTLIGASIPLAPGVYKPIPYSLLYGNVNYSIYEYETLFLTSVLIVSFYLILERLNKR</sequence>
<protein>
    <submittedName>
        <fullName evidence="2">Uncharacterized protein</fullName>
    </submittedName>
</protein>
<feature type="transmembrane region" description="Helical" evidence="1">
    <location>
        <begin position="135"/>
        <end position="155"/>
    </location>
</feature>
<dbReference type="Proteomes" id="UP001319921">
    <property type="component" value="Chromosome"/>
</dbReference>
<keyword evidence="1" id="KW-1133">Transmembrane helix</keyword>
<reference evidence="2 3" key="1">
    <citation type="journal article" date="2022" name="Microbiol. Resour. Announc.">
        <title>Complete Genome Sequence of the Hyperthermophilic and Acidophilic Archaeon Saccharolobus caldissimus Strain HS-3T.</title>
        <authorList>
            <person name="Sakai H.D."/>
            <person name="Kurosawa N."/>
        </authorList>
    </citation>
    <scope>NUCLEOTIDE SEQUENCE [LARGE SCALE GENOMIC DNA]</scope>
    <source>
        <strain evidence="2 3">JCM32116</strain>
    </source>
</reference>
<feature type="transmembrane region" description="Helical" evidence="1">
    <location>
        <begin position="45"/>
        <end position="63"/>
    </location>
</feature>
<name>A0AAQ4CT22_9CREN</name>
<keyword evidence="1" id="KW-0812">Transmembrane</keyword>
<organism evidence="2 3">
    <name type="scientific">Saccharolobus caldissimus</name>
    <dbReference type="NCBI Taxonomy" id="1702097"/>
    <lineage>
        <taxon>Archaea</taxon>
        <taxon>Thermoproteota</taxon>
        <taxon>Thermoprotei</taxon>
        <taxon>Sulfolobales</taxon>
        <taxon>Sulfolobaceae</taxon>
        <taxon>Saccharolobus</taxon>
    </lineage>
</organism>
<accession>A0AAQ4CT22</accession>
<dbReference type="GeneID" id="68866702"/>
<dbReference type="KEGG" id="scas:SACC_19700"/>
<gene>
    <name evidence="2" type="ORF">SACC_19700</name>
</gene>
<dbReference type="EMBL" id="AP025226">
    <property type="protein sequence ID" value="BDB98953.1"/>
    <property type="molecule type" value="Genomic_DNA"/>
</dbReference>
<evidence type="ECO:0000256" key="1">
    <source>
        <dbReference type="SAM" id="Phobius"/>
    </source>
</evidence>
<evidence type="ECO:0000313" key="2">
    <source>
        <dbReference type="EMBL" id="BDB98953.1"/>
    </source>
</evidence>
<proteinExistence type="predicted"/>
<keyword evidence="1" id="KW-0472">Membrane</keyword>
<dbReference type="AlphaFoldDB" id="A0AAQ4CT22"/>